<sequence length="51" mass="5949">MKVDDEIPVRSSPECEIQELDGRAPFTLPLENIVIVDAILRERFFLYLRSN</sequence>
<gene>
    <name evidence="1" type="ORF">BDN70DRAFT_883652</name>
</gene>
<dbReference type="AlphaFoldDB" id="A0A9P5YTW6"/>
<proteinExistence type="predicted"/>
<accession>A0A9P5YTW6</accession>
<comment type="caution">
    <text evidence="1">The sequence shown here is derived from an EMBL/GenBank/DDBJ whole genome shotgun (WGS) entry which is preliminary data.</text>
</comment>
<name>A0A9P5YTW6_9AGAR</name>
<keyword evidence="2" id="KW-1185">Reference proteome</keyword>
<dbReference type="Proteomes" id="UP000807469">
    <property type="component" value="Unassembled WGS sequence"/>
</dbReference>
<evidence type="ECO:0000313" key="2">
    <source>
        <dbReference type="Proteomes" id="UP000807469"/>
    </source>
</evidence>
<protein>
    <submittedName>
        <fullName evidence="1">Uncharacterized protein</fullName>
    </submittedName>
</protein>
<reference evidence="1" key="1">
    <citation type="submission" date="2020-11" db="EMBL/GenBank/DDBJ databases">
        <authorList>
            <consortium name="DOE Joint Genome Institute"/>
            <person name="Ahrendt S."/>
            <person name="Riley R."/>
            <person name="Andreopoulos W."/>
            <person name="Labutti K."/>
            <person name="Pangilinan J."/>
            <person name="Ruiz-Duenas F.J."/>
            <person name="Barrasa J.M."/>
            <person name="Sanchez-Garcia M."/>
            <person name="Camarero S."/>
            <person name="Miyauchi S."/>
            <person name="Serrano A."/>
            <person name="Linde D."/>
            <person name="Babiker R."/>
            <person name="Drula E."/>
            <person name="Ayuso-Fernandez I."/>
            <person name="Pacheco R."/>
            <person name="Padilla G."/>
            <person name="Ferreira P."/>
            <person name="Barriuso J."/>
            <person name="Kellner H."/>
            <person name="Castanera R."/>
            <person name="Alfaro M."/>
            <person name="Ramirez L."/>
            <person name="Pisabarro A.G."/>
            <person name="Kuo A."/>
            <person name="Tritt A."/>
            <person name="Lipzen A."/>
            <person name="He G."/>
            <person name="Yan M."/>
            <person name="Ng V."/>
            <person name="Cullen D."/>
            <person name="Martin F."/>
            <person name="Rosso M.-N."/>
            <person name="Henrissat B."/>
            <person name="Hibbett D."/>
            <person name="Martinez A.T."/>
            <person name="Grigoriev I.V."/>
        </authorList>
    </citation>
    <scope>NUCLEOTIDE SEQUENCE</scope>
    <source>
        <strain evidence="1">CIRM-BRFM 674</strain>
    </source>
</reference>
<evidence type="ECO:0000313" key="1">
    <source>
        <dbReference type="EMBL" id="KAF9475497.1"/>
    </source>
</evidence>
<dbReference type="EMBL" id="MU155330">
    <property type="protein sequence ID" value="KAF9475497.1"/>
    <property type="molecule type" value="Genomic_DNA"/>
</dbReference>
<organism evidence="1 2">
    <name type="scientific">Pholiota conissans</name>
    <dbReference type="NCBI Taxonomy" id="109636"/>
    <lineage>
        <taxon>Eukaryota</taxon>
        <taxon>Fungi</taxon>
        <taxon>Dikarya</taxon>
        <taxon>Basidiomycota</taxon>
        <taxon>Agaricomycotina</taxon>
        <taxon>Agaricomycetes</taxon>
        <taxon>Agaricomycetidae</taxon>
        <taxon>Agaricales</taxon>
        <taxon>Agaricineae</taxon>
        <taxon>Strophariaceae</taxon>
        <taxon>Pholiota</taxon>
    </lineage>
</organism>